<dbReference type="Gene3D" id="2.40.37.10">
    <property type="entry name" value="Lyase, Ornithine Decarboxylase, Chain A, domain 1"/>
    <property type="match status" value="1"/>
</dbReference>
<dbReference type="AlphaFoldDB" id="A0A4Y2Q904"/>
<dbReference type="OrthoDB" id="6482262at2759"/>
<protein>
    <recommendedName>
        <fullName evidence="3">Orn/DAP/Arg decarboxylase 2 C-terminal domain-containing protein</fullName>
    </recommendedName>
</protein>
<dbReference type="GO" id="GO:0003824">
    <property type="term" value="F:catalytic activity"/>
    <property type="evidence" value="ECO:0007669"/>
    <property type="project" value="InterPro"/>
</dbReference>
<evidence type="ECO:0008006" key="3">
    <source>
        <dbReference type="Google" id="ProtNLM"/>
    </source>
</evidence>
<evidence type="ECO:0000313" key="2">
    <source>
        <dbReference type="Proteomes" id="UP000499080"/>
    </source>
</evidence>
<evidence type="ECO:0000313" key="1">
    <source>
        <dbReference type="EMBL" id="GBN60638.1"/>
    </source>
</evidence>
<name>A0A4Y2Q904_ARAVE</name>
<dbReference type="SUPFAM" id="SSF50621">
    <property type="entry name" value="Alanine racemase C-terminal domain-like"/>
    <property type="match status" value="1"/>
</dbReference>
<accession>A0A4Y2Q904</accession>
<reference evidence="1 2" key="1">
    <citation type="journal article" date="2019" name="Sci. Rep.">
        <title>Orb-weaving spider Araneus ventricosus genome elucidates the spidroin gene catalogue.</title>
        <authorList>
            <person name="Kono N."/>
            <person name="Nakamura H."/>
            <person name="Ohtoshi R."/>
            <person name="Moran D.A.P."/>
            <person name="Shinohara A."/>
            <person name="Yoshida Y."/>
            <person name="Fujiwara M."/>
            <person name="Mori M."/>
            <person name="Tomita M."/>
            <person name="Arakawa K."/>
        </authorList>
    </citation>
    <scope>NUCLEOTIDE SEQUENCE [LARGE SCALE GENOMIC DNA]</scope>
</reference>
<dbReference type="EMBL" id="BGPR01013435">
    <property type="protein sequence ID" value="GBN60638.1"/>
    <property type="molecule type" value="Genomic_DNA"/>
</dbReference>
<dbReference type="Proteomes" id="UP000499080">
    <property type="component" value="Unassembled WGS sequence"/>
</dbReference>
<keyword evidence="2" id="KW-1185">Reference proteome</keyword>
<sequence length="84" mass="9635">MTSRSCLEAHESKSDEDIQRRPAYINNVWGQTEDLLAKEQSLPDLEDGEFIVWENMGAYNQVLCSTFCGLPYPASRRVLINNLR</sequence>
<dbReference type="InterPro" id="IPR009006">
    <property type="entry name" value="Ala_racemase/Decarboxylase_C"/>
</dbReference>
<organism evidence="1 2">
    <name type="scientific">Araneus ventricosus</name>
    <name type="common">Orbweaver spider</name>
    <name type="synonym">Epeira ventricosa</name>
    <dbReference type="NCBI Taxonomy" id="182803"/>
    <lineage>
        <taxon>Eukaryota</taxon>
        <taxon>Metazoa</taxon>
        <taxon>Ecdysozoa</taxon>
        <taxon>Arthropoda</taxon>
        <taxon>Chelicerata</taxon>
        <taxon>Arachnida</taxon>
        <taxon>Araneae</taxon>
        <taxon>Araneomorphae</taxon>
        <taxon>Entelegynae</taxon>
        <taxon>Araneoidea</taxon>
        <taxon>Araneidae</taxon>
        <taxon>Araneus</taxon>
    </lineage>
</organism>
<gene>
    <name evidence="1" type="ORF">AVEN_91814_1</name>
</gene>
<comment type="caution">
    <text evidence="1">The sequence shown here is derived from an EMBL/GenBank/DDBJ whole genome shotgun (WGS) entry which is preliminary data.</text>
</comment>
<proteinExistence type="predicted"/>